<sequence>MPTHRFEEPSTSASVFSTAFDGHRSPVSEWGVNVAGGLHNQTRVKRSVATAAQATSVAAPAAGSEQGAMEKRVSSWSWTFKNQPFNIYIEEWGPSDSEEAVLFLPALSDVSTTDEFRKVAEAVAGSGRRAVALDWPGFGLSGRPQMEYSSDLLVKFIGDFVSASNGPLAKSQTVSIVGAGHSPSLVVKAIKQGLLSAKALIAVAPTWAGPLPIVFGREPKVQNRYNILRTVLRSPGLGWALYKFVLSSPKNIRNQYRTHVYSSKDNITDDLINIRTELTQREGARFAPAAFVTGDLDPYLTRDELLSDIASLDSKVPLFVLKSIQSPKRSKAEMDALKGVKGVAEYGDVPGALLPHEEFPQEVATKVLGFLDGLKK</sequence>
<dbReference type="OMA" id="MMRAHVY"/>
<dbReference type="OrthoDB" id="2012836at2759"/>
<evidence type="ECO:0000313" key="2">
    <source>
        <dbReference type="Proteomes" id="UP000054558"/>
    </source>
</evidence>
<gene>
    <name evidence="1" type="ORF">KFL_000760060</name>
</gene>
<dbReference type="AlphaFoldDB" id="A0A1Y1HXL0"/>
<dbReference type="Proteomes" id="UP000054558">
    <property type="component" value="Unassembled WGS sequence"/>
</dbReference>
<name>A0A1Y1HXL0_KLENI</name>
<protein>
    <submittedName>
        <fullName evidence="1">Alpha/beta-Hydrolases superfamily protein</fullName>
    </submittedName>
</protein>
<dbReference type="SUPFAM" id="SSF53474">
    <property type="entry name" value="alpha/beta-Hydrolases"/>
    <property type="match status" value="1"/>
</dbReference>
<dbReference type="EMBL" id="DF237025">
    <property type="protein sequence ID" value="GAQ81277.1"/>
    <property type="molecule type" value="Genomic_DNA"/>
</dbReference>
<reference evidence="1 2" key="1">
    <citation type="journal article" date="2014" name="Nat. Commun.">
        <title>Klebsormidium flaccidum genome reveals primary factors for plant terrestrial adaptation.</title>
        <authorList>
            <person name="Hori K."/>
            <person name="Maruyama F."/>
            <person name="Fujisawa T."/>
            <person name="Togashi T."/>
            <person name="Yamamoto N."/>
            <person name="Seo M."/>
            <person name="Sato S."/>
            <person name="Yamada T."/>
            <person name="Mori H."/>
            <person name="Tajima N."/>
            <person name="Moriyama T."/>
            <person name="Ikeuchi M."/>
            <person name="Watanabe M."/>
            <person name="Wada H."/>
            <person name="Kobayashi K."/>
            <person name="Saito M."/>
            <person name="Masuda T."/>
            <person name="Sasaki-Sekimoto Y."/>
            <person name="Mashiguchi K."/>
            <person name="Awai K."/>
            <person name="Shimojima M."/>
            <person name="Masuda S."/>
            <person name="Iwai M."/>
            <person name="Nobusawa T."/>
            <person name="Narise T."/>
            <person name="Kondo S."/>
            <person name="Saito H."/>
            <person name="Sato R."/>
            <person name="Murakawa M."/>
            <person name="Ihara Y."/>
            <person name="Oshima-Yamada Y."/>
            <person name="Ohtaka K."/>
            <person name="Satoh M."/>
            <person name="Sonobe K."/>
            <person name="Ishii M."/>
            <person name="Ohtani R."/>
            <person name="Kanamori-Sato M."/>
            <person name="Honoki R."/>
            <person name="Miyazaki D."/>
            <person name="Mochizuki H."/>
            <person name="Umetsu J."/>
            <person name="Higashi K."/>
            <person name="Shibata D."/>
            <person name="Kamiya Y."/>
            <person name="Sato N."/>
            <person name="Nakamura Y."/>
            <person name="Tabata S."/>
            <person name="Ida S."/>
            <person name="Kurokawa K."/>
            <person name="Ohta H."/>
        </authorList>
    </citation>
    <scope>NUCLEOTIDE SEQUENCE [LARGE SCALE GENOMIC DNA]</scope>
    <source>
        <strain evidence="1 2">NIES-2285</strain>
    </source>
</reference>
<accession>A0A1Y1HXL0</accession>
<keyword evidence="1" id="KW-0378">Hydrolase</keyword>
<organism evidence="1 2">
    <name type="scientific">Klebsormidium nitens</name>
    <name type="common">Green alga</name>
    <name type="synonym">Ulothrix nitens</name>
    <dbReference type="NCBI Taxonomy" id="105231"/>
    <lineage>
        <taxon>Eukaryota</taxon>
        <taxon>Viridiplantae</taxon>
        <taxon>Streptophyta</taxon>
        <taxon>Klebsormidiophyceae</taxon>
        <taxon>Klebsormidiales</taxon>
        <taxon>Klebsormidiaceae</taxon>
        <taxon>Klebsormidium</taxon>
    </lineage>
</organism>
<dbReference type="GO" id="GO:0016787">
    <property type="term" value="F:hydrolase activity"/>
    <property type="evidence" value="ECO:0007669"/>
    <property type="project" value="UniProtKB-KW"/>
</dbReference>
<proteinExistence type="predicted"/>
<dbReference type="Gene3D" id="3.40.50.1820">
    <property type="entry name" value="alpha/beta hydrolase"/>
    <property type="match status" value="1"/>
</dbReference>
<keyword evidence="2" id="KW-1185">Reference proteome</keyword>
<dbReference type="PANTHER" id="PTHR47914:SF1">
    <property type="entry name" value="ALPHA_BETA-HYDROLASES SUPERFAMILY PROTEIN"/>
    <property type="match status" value="1"/>
</dbReference>
<evidence type="ECO:0000313" key="1">
    <source>
        <dbReference type="EMBL" id="GAQ81277.1"/>
    </source>
</evidence>
<dbReference type="InterPro" id="IPR029058">
    <property type="entry name" value="AB_hydrolase_fold"/>
</dbReference>
<dbReference type="PANTHER" id="PTHR47914">
    <property type="entry name" value="ALPHA/BETA-HYDROLASES SUPERFAMILY PROTEIN"/>
    <property type="match status" value="1"/>
</dbReference>